<keyword evidence="2 6" id="KW-0812">Transmembrane</keyword>
<organism evidence="8 9">
    <name type="scientific">Hyaloscypha hepaticicola</name>
    <dbReference type="NCBI Taxonomy" id="2082293"/>
    <lineage>
        <taxon>Eukaryota</taxon>
        <taxon>Fungi</taxon>
        <taxon>Dikarya</taxon>
        <taxon>Ascomycota</taxon>
        <taxon>Pezizomycotina</taxon>
        <taxon>Leotiomycetes</taxon>
        <taxon>Helotiales</taxon>
        <taxon>Hyaloscyphaceae</taxon>
        <taxon>Hyaloscypha</taxon>
    </lineage>
</organism>
<evidence type="ECO:0000256" key="4">
    <source>
        <dbReference type="ARBA" id="ARBA00023136"/>
    </source>
</evidence>
<dbReference type="EMBL" id="KZ613543">
    <property type="protein sequence ID" value="PMD12763.1"/>
    <property type="molecule type" value="Genomic_DNA"/>
</dbReference>
<dbReference type="AlphaFoldDB" id="A0A2J6PFJ7"/>
<evidence type="ECO:0000313" key="9">
    <source>
        <dbReference type="Proteomes" id="UP000235672"/>
    </source>
</evidence>
<feature type="region of interest" description="Disordered" evidence="5">
    <location>
        <begin position="241"/>
        <end position="291"/>
    </location>
</feature>
<dbReference type="GO" id="GO:0016020">
    <property type="term" value="C:membrane"/>
    <property type="evidence" value="ECO:0007669"/>
    <property type="project" value="UniProtKB-SubCell"/>
</dbReference>
<comment type="subcellular location">
    <subcellularLocation>
        <location evidence="1">Membrane</location>
        <topology evidence="1">Single-pass membrane protein</topology>
    </subcellularLocation>
</comment>
<name>A0A2J6PFJ7_9HELO</name>
<evidence type="ECO:0000256" key="7">
    <source>
        <dbReference type="SAM" id="SignalP"/>
    </source>
</evidence>
<dbReference type="PANTHER" id="PTHR15549:SF33">
    <property type="entry name" value="MEMBRANE PROTEIN WSC4, PUTATIVE (AFU_ORTHOLOGUE AFUA_5G09020)-RELATED"/>
    <property type="match status" value="1"/>
</dbReference>
<feature type="signal peptide" evidence="7">
    <location>
        <begin position="1"/>
        <end position="23"/>
    </location>
</feature>
<dbReference type="PANTHER" id="PTHR15549">
    <property type="entry name" value="PAIRED IMMUNOGLOBULIN-LIKE TYPE 2 RECEPTOR"/>
    <property type="match status" value="1"/>
</dbReference>
<dbReference type="OrthoDB" id="5215637at2759"/>
<evidence type="ECO:0008006" key="10">
    <source>
        <dbReference type="Google" id="ProtNLM"/>
    </source>
</evidence>
<reference evidence="8 9" key="1">
    <citation type="submission" date="2016-05" db="EMBL/GenBank/DDBJ databases">
        <title>A degradative enzymes factory behind the ericoid mycorrhizal symbiosis.</title>
        <authorList>
            <consortium name="DOE Joint Genome Institute"/>
            <person name="Martino E."/>
            <person name="Morin E."/>
            <person name="Grelet G."/>
            <person name="Kuo A."/>
            <person name="Kohler A."/>
            <person name="Daghino S."/>
            <person name="Barry K."/>
            <person name="Choi C."/>
            <person name="Cichocki N."/>
            <person name="Clum A."/>
            <person name="Copeland A."/>
            <person name="Hainaut M."/>
            <person name="Haridas S."/>
            <person name="Labutti K."/>
            <person name="Lindquist E."/>
            <person name="Lipzen A."/>
            <person name="Khouja H.-R."/>
            <person name="Murat C."/>
            <person name="Ohm R."/>
            <person name="Olson A."/>
            <person name="Spatafora J."/>
            <person name="Veneault-Fourrey C."/>
            <person name="Henrissat B."/>
            <person name="Grigoriev I."/>
            <person name="Martin F."/>
            <person name="Perotto S."/>
        </authorList>
    </citation>
    <scope>NUCLEOTIDE SEQUENCE [LARGE SCALE GENOMIC DNA]</scope>
    <source>
        <strain evidence="8 9">UAMH 7357</strain>
    </source>
</reference>
<feature type="chain" id="PRO_5014367426" description="Mid2 domain-containing protein" evidence="7">
    <location>
        <begin position="24"/>
        <end position="291"/>
    </location>
</feature>
<keyword evidence="3 6" id="KW-1133">Transmembrane helix</keyword>
<evidence type="ECO:0000256" key="3">
    <source>
        <dbReference type="ARBA" id="ARBA00022989"/>
    </source>
</evidence>
<keyword evidence="7" id="KW-0732">Signal</keyword>
<feature type="transmembrane region" description="Helical" evidence="6">
    <location>
        <begin position="194"/>
        <end position="218"/>
    </location>
</feature>
<dbReference type="STRING" id="1745343.A0A2J6PFJ7"/>
<accession>A0A2J6PFJ7</accession>
<proteinExistence type="predicted"/>
<feature type="region of interest" description="Disordered" evidence="5">
    <location>
        <begin position="150"/>
        <end position="189"/>
    </location>
</feature>
<dbReference type="Proteomes" id="UP000235672">
    <property type="component" value="Unassembled WGS sequence"/>
</dbReference>
<sequence length="291" mass="29954">MSLDLRLIAVLAIFGSHIQYGDALLNNCYGPTGAQDFKLFACQPEASESSCCSPGDVCYSNGLCAPGPTETGSTFTSFFADGCTDASFAAPNCIQNCLTSPGIGLTTCQSLGANHYCCYGLNGCNCSDPTVVFTLQAGTVVTTINPSATFTQSSASTSTSSSSTTTTTTTTSSTTPSSSTSPSPTAAAKSTNGVAIGVGVGVGTIAVGALAALAYLLWRRQKPRANIAEVSAEGYPPAAFGSPHEYYSQPKPQGYSQQGGYPSQEYPATPMNELSTDQHYQPVGELPGPHY</sequence>
<gene>
    <name evidence="8" type="ORF">NA56DRAFT_477791</name>
</gene>
<evidence type="ECO:0000256" key="2">
    <source>
        <dbReference type="ARBA" id="ARBA00022692"/>
    </source>
</evidence>
<evidence type="ECO:0000256" key="6">
    <source>
        <dbReference type="SAM" id="Phobius"/>
    </source>
</evidence>
<evidence type="ECO:0000256" key="5">
    <source>
        <dbReference type="SAM" id="MobiDB-lite"/>
    </source>
</evidence>
<dbReference type="GO" id="GO:0071944">
    <property type="term" value="C:cell periphery"/>
    <property type="evidence" value="ECO:0007669"/>
    <property type="project" value="UniProtKB-ARBA"/>
</dbReference>
<keyword evidence="9" id="KW-1185">Reference proteome</keyword>
<evidence type="ECO:0000256" key="1">
    <source>
        <dbReference type="ARBA" id="ARBA00004167"/>
    </source>
</evidence>
<feature type="compositionally biased region" description="Low complexity" evidence="5">
    <location>
        <begin position="246"/>
        <end position="266"/>
    </location>
</feature>
<dbReference type="InterPro" id="IPR051694">
    <property type="entry name" value="Immunoregulatory_rcpt-like"/>
</dbReference>
<protein>
    <recommendedName>
        <fullName evidence="10">Mid2 domain-containing protein</fullName>
    </recommendedName>
</protein>
<keyword evidence="4 6" id="KW-0472">Membrane</keyword>
<evidence type="ECO:0000313" key="8">
    <source>
        <dbReference type="EMBL" id="PMD12763.1"/>
    </source>
</evidence>